<gene>
    <name evidence="1" type="ORF">JI435_419190</name>
</gene>
<evidence type="ECO:0000313" key="2">
    <source>
        <dbReference type="Proteomes" id="UP000663193"/>
    </source>
</evidence>
<reference evidence="2" key="1">
    <citation type="journal article" date="2021" name="BMC Genomics">
        <title>Chromosome-level genome assembly and manually-curated proteome of model necrotroph Parastagonospora nodorum Sn15 reveals a genome-wide trove of candidate effector homologs, and redundancy of virulence-related functions within an accessory chromosome.</title>
        <authorList>
            <person name="Bertazzoni S."/>
            <person name="Jones D.A.B."/>
            <person name="Phan H.T."/>
            <person name="Tan K.-C."/>
            <person name="Hane J.K."/>
        </authorList>
    </citation>
    <scope>NUCLEOTIDE SEQUENCE [LARGE SCALE GENOMIC DNA]</scope>
    <source>
        <strain evidence="2">SN15 / ATCC MYA-4574 / FGSC 10173)</strain>
    </source>
</reference>
<proteinExistence type="predicted"/>
<dbReference type="VEuPathDB" id="FungiDB:JI435_419190"/>
<accession>A0A7U2FD80</accession>
<name>A0A7U2FD80_PHANO</name>
<evidence type="ECO:0000313" key="1">
    <source>
        <dbReference type="EMBL" id="QRD03120.1"/>
    </source>
</evidence>
<dbReference type="Proteomes" id="UP000663193">
    <property type="component" value="Chromosome 14"/>
</dbReference>
<protein>
    <submittedName>
        <fullName evidence="1">Uncharacterized protein</fullName>
    </submittedName>
</protein>
<dbReference type="AlphaFoldDB" id="A0A7U2FD80"/>
<dbReference type="EMBL" id="CP069036">
    <property type="protein sequence ID" value="QRD03120.1"/>
    <property type="molecule type" value="Genomic_DNA"/>
</dbReference>
<sequence length="333" mass="38413">MDIDQVAPKKEKYWDPKWFPRQKSAIGSEQPRISFFGDKPVDEDSPGVGPECLSWRRDAIEIIPDRVLIECPCLTAPKLQVYSQLFHHLDPAILTVEEIHSAKESLAITVWSRAQVDPSSTGDSLWSRTAHPDDFIWPLCALSVYVSTKKLLGIDKIDGNLVAPSRVLRGTWFQLPNTDTEFYGASIGRWIFDWTCHYFNEEALLRAALKFWNTIYTTEKNMLTLVHSRNERRRFLEKADLNFSHSIVCYRCFWWQLHEIMTTIRTPNGEDFNGITSLVVEDYAKAFLKRFFFPTPGDVGGSYKDNVALLERCSMYFATELAELMHGEEKEAR</sequence>
<keyword evidence="2" id="KW-1185">Reference proteome</keyword>
<organism evidence="1 2">
    <name type="scientific">Phaeosphaeria nodorum (strain SN15 / ATCC MYA-4574 / FGSC 10173)</name>
    <name type="common">Glume blotch fungus</name>
    <name type="synonym">Parastagonospora nodorum</name>
    <dbReference type="NCBI Taxonomy" id="321614"/>
    <lineage>
        <taxon>Eukaryota</taxon>
        <taxon>Fungi</taxon>
        <taxon>Dikarya</taxon>
        <taxon>Ascomycota</taxon>
        <taxon>Pezizomycotina</taxon>
        <taxon>Dothideomycetes</taxon>
        <taxon>Pleosporomycetidae</taxon>
        <taxon>Pleosporales</taxon>
        <taxon>Pleosporineae</taxon>
        <taxon>Phaeosphaeriaceae</taxon>
        <taxon>Parastagonospora</taxon>
    </lineage>
</organism>